<reference evidence="2 3" key="1">
    <citation type="submission" date="2020-07" db="EMBL/GenBank/DDBJ databases">
        <title>Alkalicella. sp. LB2 genome.</title>
        <authorList>
            <person name="Postec A."/>
            <person name="Quemeneur M."/>
        </authorList>
    </citation>
    <scope>NUCLEOTIDE SEQUENCE [LARGE SCALE GENOMIC DNA]</scope>
    <source>
        <strain evidence="2 3">LB2</strain>
    </source>
</reference>
<sequence>MDGYTKLPRKHLYFILVFCAVIIFAVSLETMFRVKDIGLYHNWVENMELMDNPQVLEAEIWNAYLTANLSHYFLTVIIPMIFSIHSYFAFVKVRISGLFVFLWIVLILGGLAYTAVELNFHSVFYYIRIVSYLGLTITTLSLSSVINESKLL</sequence>
<keyword evidence="1" id="KW-1133">Transmembrane helix</keyword>
<name>A0A7G9W9W0_ALKCA</name>
<proteinExistence type="predicted"/>
<accession>A0A7G9W9W0</accession>
<keyword evidence="1" id="KW-0472">Membrane</keyword>
<dbReference type="RefSeq" id="WP_213165834.1">
    <property type="nucleotide sequence ID" value="NZ_CP058559.1"/>
</dbReference>
<feature type="transmembrane region" description="Helical" evidence="1">
    <location>
        <begin position="71"/>
        <end position="90"/>
    </location>
</feature>
<dbReference type="Proteomes" id="UP000516160">
    <property type="component" value="Chromosome"/>
</dbReference>
<feature type="transmembrane region" description="Helical" evidence="1">
    <location>
        <begin position="122"/>
        <end position="146"/>
    </location>
</feature>
<dbReference type="AlphaFoldDB" id="A0A7G9W9W0"/>
<organism evidence="2 3">
    <name type="scientific">Alkalicella caledoniensis</name>
    <dbReference type="NCBI Taxonomy" id="2731377"/>
    <lineage>
        <taxon>Bacteria</taxon>
        <taxon>Bacillati</taxon>
        <taxon>Bacillota</taxon>
        <taxon>Clostridia</taxon>
        <taxon>Eubacteriales</taxon>
        <taxon>Proteinivoracaceae</taxon>
        <taxon>Alkalicella</taxon>
    </lineage>
</organism>
<dbReference type="KEGG" id="acae:HYG86_12195"/>
<evidence type="ECO:0000313" key="2">
    <source>
        <dbReference type="EMBL" id="QNO15472.1"/>
    </source>
</evidence>
<dbReference type="EMBL" id="CP058559">
    <property type="protein sequence ID" value="QNO15472.1"/>
    <property type="molecule type" value="Genomic_DNA"/>
</dbReference>
<feature type="transmembrane region" description="Helical" evidence="1">
    <location>
        <begin position="97"/>
        <end position="116"/>
    </location>
</feature>
<evidence type="ECO:0000256" key="1">
    <source>
        <dbReference type="SAM" id="Phobius"/>
    </source>
</evidence>
<keyword evidence="1" id="KW-0812">Transmembrane</keyword>
<protein>
    <submittedName>
        <fullName evidence="2">Uncharacterized protein</fullName>
    </submittedName>
</protein>
<evidence type="ECO:0000313" key="3">
    <source>
        <dbReference type="Proteomes" id="UP000516160"/>
    </source>
</evidence>
<gene>
    <name evidence="2" type="ORF">HYG86_12195</name>
</gene>
<feature type="transmembrane region" description="Helical" evidence="1">
    <location>
        <begin position="12"/>
        <end position="32"/>
    </location>
</feature>
<keyword evidence="3" id="KW-1185">Reference proteome</keyword>